<accession>A0A0B8QFJ6</accession>
<dbReference type="AlphaFoldDB" id="A0A0B8QFJ6"/>
<evidence type="ECO:0000313" key="2">
    <source>
        <dbReference type="Proteomes" id="UP000031666"/>
    </source>
</evidence>
<protein>
    <submittedName>
        <fullName evidence="1">YjbF outer membrane lipoprotein</fullName>
    </submittedName>
</protein>
<dbReference type="Proteomes" id="UP000031666">
    <property type="component" value="Unassembled WGS sequence"/>
</dbReference>
<comment type="caution">
    <text evidence="1">The sequence shown here is derived from an EMBL/GenBank/DDBJ whole genome shotgun (WGS) entry which is preliminary data.</text>
</comment>
<dbReference type="Pfam" id="PF11102">
    <property type="entry name" value="YjbF"/>
    <property type="match status" value="1"/>
</dbReference>
<sequence length="178" mass="20346">MDNAVFGEKDIQLSEQELRGSPYASLYARVDDGRQIHMVLAFAETDPLTGKQLLKWMSADRAMIVTLDGRIVKTLALPDTNLAGLTLDSDRASYDWQPGYRYGYTAVISREMIASELVETPLQDFKTEHYIETVKFAQLDESIENHYWINKKGRVIKTIQYLGPDMHKIELLLIKDFG</sequence>
<dbReference type="STRING" id="1481914.JCM19241_160"/>
<dbReference type="EMBL" id="BBSC01000005">
    <property type="protein sequence ID" value="GAM75862.1"/>
    <property type="molecule type" value="Genomic_DNA"/>
</dbReference>
<evidence type="ECO:0000313" key="1">
    <source>
        <dbReference type="EMBL" id="GAM75862.1"/>
    </source>
</evidence>
<organism evidence="1 2">
    <name type="scientific">Vibrio ishigakensis</name>
    <dbReference type="NCBI Taxonomy" id="1481914"/>
    <lineage>
        <taxon>Bacteria</taxon>
        <taxon>Pseudomonadati</taxon>
        <taxon>Pseudomonadota</taxon>
        <taxon>Gammaproteobacteria</taxon>
        <taxon>Vibrionales</taxon>
        <taxon>Vibrionaceae</taxon>
        <taxon>Vibrio</taxon>
    </lineage>
</organism>
<dbReference type="InterPro" id="IPR023373">
    <property type="entry name" value="YmcC_sf"/>
</dbReference>
<keyword evidence="1" id="KW-0449">Lipoprotein</keyword>
<reference evidence="1 2" key="1">
    <citation type="submission" date="2015-01" db="EMBL/GenBank/DDBJ databases">
        <title>Vibrio sp. C94 JCM 19241 whole genome shotgun sequence.</title>
        <authorList>
            <person name="Sawabe T."/>
            <person name="Meirelles P."/>
            <person name="Feng G."/>
            <person name="Sayaka M."/>
            <person name="Hattori M."/>
            <person name="Ohkuma M."/>
        </authorList>
    </citation>
    <scope>NUCLEOTIDE SEQUENCE [LARGE SCALE GENOMIC DNA]</scope>
    <source>
        <strain evidence="2">JCM 19241</strain>
    </source>
</reference>
<dbReference type="Gene3D" id="2.40.360.10">
    <property type="entry name" value="YmcC-like"/>
    <property type="match status" value="1"/>
</dbReference>
<reference evidence="1 2" key="2">
    <citation type="submission" date="2015-01" db="EMBL/GenBank/DDBJ databases">
        <authorList>
            <consortium name="NBRP consortium"/>
            <person name="Sawabe T."/>
            <person name="Meirelles P."/>
            <person name="Feng G."/>
            <person name="Sayaka M."/>
            <person name="Hattori M."/>
            <person name="Ohkuma M."/>
        </authorList>
    </citation>
    <scope>NUCLEOTIDE SEQUENCE [LARGE SCALE GENOMIC DNA]</scope>
    <source>
        <strain evidence="2">JCM 19241</strain>
    </source>
</reference>
<proteinExistence type="predicted"/>
<dbReference type="SUPFAM" id="SSF159270">
    <property type="entry name" value="YmcC-like"/>
    <property type="match status" value="1"/>
</dbReference>
<name>A0A0B8QFJ6_9VIBR</name>
<gene>
    <name evidence="1" type="ORF">JCM19241_160</name>
</gene>
<dbReference type="InterPro" id="IPR021308">
    <property type="entry name" value="GfcB"/>
</dbReference>